<evidence type="ECO:0000313" key="3">
    <source>
        <dbReference type="Proteomes" id="UP001652461"/>
    </source>
</evidence>
<reference evidence="2 3" key="1">
    <citation type="journal article" date="2021" name="ISME Commun">
        <title>Automated analysis of genomic sequences facilitates high-throughput and comprehensive description of bacteria.</title>
        <authorList>
            <person name="Hitch T.C.A."/>
        </authorList>
    </citation>
    <scope>NUCLEOTIDE SEQUENCE [LARGE SCALE GENOMIC DNA]</scope>
    <source>
        <strain evidence="2 3">Sanger_04</strain>
    </source>
</reference>
<evidence type="ECO:0000313" key="2">
    <source>
        <dbReference type="EMBL" id="MCU6697543.1"/>
    </source>
</evidence>
<organism evidence="2 3">
    <name type="scientific">Laedolimicola ammoniilytica</name>
    <dbReference type="NCBI Taxonomy" id="2981771"/>
    <lineage>
        <taxon>Bacteria</taxon>
        <taxon>Bacillati</taxon>
        <taxon>Bacillota</taxon>
        <taxon>Clostridia</taxon>
        <taxon>Lachnospirales</taxon>
        <taxon>Lachnospiraceae</taxon>
        <taxon>Laedolimicola</taxon>
    </lineage>
</organism>
<dbReference type="RefSeq" id="WP_158364059.1">
    <property type="nucleotide sequence ID" value="NZ_JAOQKC010000015.1"/>
</dbReference>
<comment type="caution">
    <text evidence="2">The sequence shown here is derived from an EMBL/GenBank/DDBJ whole genome shotgun (WGS) entry which is preliminary data.</text>
</comment>
<dbReference type="EMBL" id="JAOQKC010000015">
    <property type="protein sequence ID" value="MCU6697543.1"/>
    <property type="molecule type" value="Genomic_DNA"/>
</dbReference>
<keyword evidence="3" id="KW-1185">Reference proteome</keyword>
<feature type="compositionally biased region" description="Basic and acidic residues" evidence="1">
    <location>
        <begin position="65"/>
        <end position="82"/>
    </location>
</feature>
<name>A0ABT2RZ34_9FIRM</name>
<gene>
    <name evidence="2" type="ORF">OCV63_11675</name>
</gene>
<evidence type="ECO:0000256" key="1">
    <source>
        <dbReference type="SAM" id="MobiDB-lite"/>
    </source>
</evidence>
<accession>A0ABT2RZ34</accession>
<sequence length="134" mass="15740">MKPGDERYRILYELQHKCNELNRKIDSLIRMMEMLTTYMKYSSIMTEMAAVQPSKSDSDSDSDDGQVHFDDAPERSNHMEPREFQKIMNMAKNSDHPMSEGEFQEIFNTLKQGKSEEEVARMEQMVKLAKSFMK</sequence>
<protein>
    <submittedName>
        <fullName evidence="2">Uncharacterized protein</fullName>
    </submittedName>
</protein>
<proteinExistence type="predicted"/>
<dbReference type="Proteomes" id="UP001652461">
    <property type="component" value="Unassembled WGS sequence"/>
</dbReference>
<feature type="region of interest" description="Disordered" evidence="1">
    <location>
        <begin position="49"/>
        <end position="82"/>
    </location>
</feature>